<dbReference type="EMBL" id="JRVJ01000011">
    <property type="protein sequence ID" value="KGM18510.1"/>
    <property type="molecule type" value="Genomic_DNA"/>
</dbReference>
<protein>
    <submittedName>
        <fullName evidence="1">Uncharacterized protein</fullName>
    </submittedName>
</protein>
<proteinExistence type="predicted"/>
<keyword evidence="2" id="KW-1185">Reference proteome</keyword>
<dbReference type="InterPro" id="IPR011047">
    <property type="entry name" value="Quinoprotein_ADH-like_sf"/>
</dbReference>
<organism evidence="1 2">
    <name type="scientific">Corynebacterium auriscanis</name>
    <dbReference type="NCBI Taxonomy" id="99807"/>
    <lineage>
        <taxon>Bacteria</taxon>
        <taxon>Bacillati</taxon>
        <taxon>Actinomycetota</taxon>
        <taxon>Actinomycetes</taxon>
        <taxon>Mycobacteriales</taxon>
        <taxon>Corynebacteriaceae</taxon>
        <taxon>Corynebacterium</taxon>
    </lineage>
</organism>
<evidence type="ECO:0000313" key="2">
    <source>
        <dbReference type="Proteomes" id="UP000030145"/>
    </source>
</evidence>
<reference evidence="1 2" key="1">
    <citation type="submission" date="2014-10" db="EMBL/GenBank/DDBJ databases">
        <title>Whole Genome sequence of Corynebacterium auriscanis strain CIP 106629.</title>
        <authorList>
            <person name="Hassan S.S."/>
            <person name="Jamal S.B."/>
            <person name="Tiwari S."/>
            <person name="Oliveira L.D.C."/>
            <person name="Souza F."/>
            <person name="Mariano D.C."/>
            <person name="Almeida S."/>
            <person name="Dorella F."/>
            <person name="Pereira F."/>
            <person name="Carvalho A."/>
            <person name="Leal C.A."/>
            <person name="Soares S.D.C."/>
            <person name="Figueiredo H.C."/>
            <person name="Silva A."/>
            <person name="Azevedo V.A."/>
        </authorList>
    </citation>
    <scope>NUCLEOTIDE SEQUENCE [LARGE SCALE GENOMIC DNA]</scope>
    <source>
        <strain evidence="1 2">CIP 106629</strain>
    </source>
</reference>
<name>A0A0A2DH64_9CORY</name>
<dbReference type="SUPFAM" id="SSF50998">
    <property type="entry name" value="Quinoprotein alcohol dehydrogenase-like"/>
    <property type="match status" value="1"/>
</dbReference>
<evidence type="ECO:0000313" key="1">
    <source>
        <dbReference type="EMBL" id="KGM18510.1"/>
    </source>
</evidence>
<dbReference type="Proteomes" id="UP000030145">
    <property type="component" value="Unassembled WGS sequence"/>
</dbReference>
<sequence>MSPSRFSLPSPERRTHGDIIASALIAAGLLMGGVGVWLTSDAHSVEHHVAKDSSAVLATGNAELPQRPRELWTTTTLGKDLVVDQEGVVQVNGTKVRMLEAATGAERWSYDKGEDVCAVTKGWDKTTVVFRGPKGCGQAISFDSKTGQYWSARDSIAPDDVASFRSEDIIGILSPARLETWRSDLVRTVEVGKMPTPVKVGKQEYTHCNFTSVGTAGTLLATVQECPGEKDGKKYARLLNTTPEDSDAPESWHVYRVPAGSEIIGANEHRAAIAIPAASGKKARIQSLDKEGHFEEFPVDVGPDLHQRLQNHDSAPFQPLTIHTGSMAGWFNGRALVALNPETFRPLWTLPGAQGVGTVLNGKLAVPMRDNGIALVDPSSGKVERTIGVDRGGYEGPIEIAFTGQTILEKRGEKVVALGA</sequence>
<accession>A0A0A2DH64</accession>
<dbReference type="GeneID" id="300553438"/>
<dbReference type="AlphaFoldDB" id="A0A0A2DH64"/>
<gene>
    <name evidence="1" type="ORF">MA47_07255</name>
</gene>
<dbReference type="RefSeq" id="WP_035114827.1">
    <property type="nucleotide sequence ID" value="NZ_CP047046.1"/>
</dbReference>
<comment type="caution">
    <text evidence="1">The sequence shown here is derived from an EMBL/GenBank/DDBJ whole genome shotgun (WGS) entry which is preliminary data.</text>
</comment>